<dbReference type="FunFam" id="3.40.50.300:FF:000334">
    <property type="entry name" value="Protein translocase subunit SecA"/>
    <property type="match status" value="1"/>
</dbReference>
<evidence type="ECO:0000313" key="22">
    <source>
        <dbReference type="EMBL" id="AIF99778.1"/>
    </source>
</evidence>
<dbReference type="PROSITE" id="PS51194">
    <property type="entry name" value="HELICASE_CTER"/>
    <property type="match status" value="1"/>
</dbReference>
<feature type="binding site" evidence="15">
    <location>
        <position position="87"/>
    </location>
    <ligand>
        <name>ATP</name>
        <dbReference type="ChEBI" id="CHEBI:30616"/>
    </ligand>
</feature>
<dbReference type="InterPro" id="IPR014018">
    <property type="entry name" value="SecA_motor_DEAD"/>
</dbReference>
<evidence type="ECO:0000256" key="2">
    <source>
        <dbReference type="ARBA" id="ARBA00007650"/>
    </source>
</evidence>
<evidence type="ECO:0000256" key="9">
    <source>
        <dbReference type="ARBA" id="ARBA00022833"/>
    </source>
</evidence>
<keyword evidence="11 15" id="KW-0653">Protein transport</keyword>
<dbReference type="GO" id="GO:0017038">
    <property type="term" value="P:protein import"/>
    <property type="evidence" value="ECO:0007669"/>
    <property type="project" value="InterPro"/>
</dbReference>
<dbReference type="CDD" id="cd17928">
    <property type="entry name" value="DEXDc_SecA"/>
    <property type="match status" value="1"/>
</dbReference>
<dbReference type="NCBIfam" id="NF009538">
    <property type="entry name" value="PRK12904.1"/>
    <property type="match status" value="1"/>
</dbReference>
<dbReference type="InterPro" id="IPR027417">
    <property type="entry name" value="P-loop_NTPase"/>
</dbReference>
<feature type="coiled-coil region" evidence="17">
    <location>
        <begin position="14"/>
        <end position="48"/>
    </location>
</feature>
<evidence type="ECO:0000256" key="3">
    <source>
        <dbReference type="ARBA" id="ARBA00022448"/>
    </source>
</evidence>
<dbReference type="InterPro" id="IPR001650">
    <property type="entry name" value="Helicase_C-like"/>
</dbReference>
<evidence type="ECO:0000256" key="14">
    <source>
        <dbReference type="ARBA" id="ARBA00023136"/>
    </source>
</evidence>
<organism evidence="22 23">
    <name type="scientific">Alteromonas australica</name>
    <dbReference type="NCBI Taxonomy" id="589873"/>
    <lineage>
        <taxon>Bacteria</taxon>
        <taxon>Pseudomonadati</taxon>
        <taxon>Pseudomonadota</taxon>
        <taxon>Gammaproteobacteria</taxon>
        <taxon>Alteromonadales</taxon>
        <taxon>Alteromonadaceae</taxon>
        <taxon>Alteromonas/Salinimonas group</taxon>
        <taxon>Alteromonas</taxon>
    </lineage>
</organism>
<dbReference type="InterPro" id="IPR036266">
    <property type="entry name" value="SecA_Wing/Scaffold_sf"/>
</dbReference>
<dbReference type="GO" id="GO:0008564">
    <property type="term" value="F:protein-exporting ATPase activity"/>
    <property type="evidence" value="ECO:0007669"/>
    <property type="project" value="UniProtKB-EC"/>
</dbReference>
<dbReference type="RefSeq" id="WP_044057838.1">
    <property type="nucleotide sequence ID" value="NZ_CAJXAX010000026.1"/>
</dbReference>
<keyword evidence="14 15" id="KW-0472">Membrane</keyword>
<evidence type="ECO:0000256" key="6">
    <source>
        <dbReference type="ARBA" id="ARBA00022519"/>
    </source>
</evidence>
<dbReference type="SUPFAM" id="SSF52540">
    <property type="entry name" value="P-loop containing nucleoside triphosphate hydrolases"/>
    <property type="match status" value="2"/>
</dbReference>
<dbReference type="GO" id="GO:0006605">
    <property type="term" value="P:protein targeting"/>
    <property type="evidence" value="ECO:0007669"/>
    <property type="project" value="UniProtKB-UniRule"/>
</dbReference>
<proteinExistence type="inferred from homology"/>
<evidence type="ECO:0000256" key="4">
    <source>
        <dbReference type="ARBA" id="ARBA00022475"/>
    </source>
</evidence>
<dbReference type="GO" id="GO:0005886">
    <property type="term" value="C:plasma membrane"/>
    <property type="evidence" value="ECO:0007669"/>
    <property type="project" value="UniProtKB-SubCell"/>
</dbReference>
<dbReference type="SMART" id="SM00957">
    <property type="entry name" value="SecA_DEAD"/>
    <property type="match status" value="1"/>
</dbReference>
<evidence type="ECO:0000259" key="19">
    <source>
        <dbReference type="PROSITE" id="PS51192"/>
    </source>
</evidence>
<keyword evidence="8 15" id="KW-0547">Nucleotide-binding</keyword>
<keyword evidence="23" id="KW-1185">Reference proteome</keyword>
<dbReference type="HAMAP" id="MF_01382">
    <property type="entry name" value="SecA"/>
    <property type="match status" value="1"/>
</dbReference>
<dbReference type="FunFam" id="3.90.1440.10:FF:000001">
    <property type="entry name" value="Preprotein translocase subunit SecA"/>
    <property type="match status" value="1"/>
</dbReference>
<dbReference type="Gene3D" id="3.90.1440.10">
    <property type="entry name" value="SecA, preprotein cross-linking domain"/>
    <property type="match status" value="1"/>
</dbReference>
<comment type="function">
    <text evidence="15">Part of the Sec protein translocase complex. Interacts with the SecYEG preprotein conducting channel. Has a central role in coupling the hydrolysis of ATP to the transfer of proteins into and across the cell membrane, serving both as a receptor for the preprotein-SecB complex and as an ATP-driven molecular motor driving the stepwise translocation of polypeptide chains across the membrane.</text>
</comment>
<keyword evidence="4 15" id="KW-1003">Cell membrane</keyword>
<comment type="similarity">
    <text evidence="2 15 16">Belongs to the SecA family.</text>
</comment>
<dbReference type="SUPFAM" id="SSF81886">
    <property type="entry name" value="Helical scaffold and wing domains of SecA"/>
    <property type="match status" value="1"/>
</dbReference>
<accession>A0A075P218</accession>
<dbReference type="InterPro" id="IPR044722">
    <property type="entry name" value="SecA_SF2_C"/>
</dbReference>
<dbReference type="PROSITE" id="PS01312">
    <property type="entry name" value="SECA"/>
    <property type="match status" value="1"/>
</dbReference>
<feature type="binding site" evidence="15">
    <location>
        <begin position="105"/>
        <end position="109"/>
    </location>
    <ligand>
        <name>ATP</name>
        <dbReference type="ChEBI" id="CHEBI:30616"/>
    </ligand>
</feature>
<keyword evidence="13 15" id="KW-0811">Translocation</keyword>
<evidence type="ECO:0000256" key="5">
    <source>
        <dbReference type="ARBA" id="ARBA00022490"/>
    </source>
</evidence>
<dbReference type="NCBIfam" id="TIGR00963">
    <property type="entry name" value="secA"/>
    <property type="match status" value="1"/>
</dbReference>
<dbReference type="InterPro" id="IPR000185">
    <property type="entry name" value="SecA"/>
</dbReference>
<feature type="domain" description="Helicase C-terminal" evidence="20">
    <location>
        <begin position="437"/>
        <end position="635"/>
    </location>
</feature>
<evidence type="ECO:0000256" key="13">
    <source>
        <dbReference type="ARBA" id="ARBA00023010"/>
    </source>
</evidence>
<dbReference type="Pfam" id="PF07516">
    <property type="entry name" value="SecA_SW"/>
    <property type="match status" value="1"/>
</dbReference>
<evidence type="ECO:0000256" key="7">
    <source>
        <dbReference type="ARBA" id="ARBA00022723"/>
    </source>
</evidence>
<dbReference type="PROSITE" id="PS51192">
    <property type="entry name" value="HELICASE_ATP_BIND_1"/>
    <property type="match status" value="1"/>
</dbReference>
<feature type="domain" description="SecA family profile" evidence="21">
    <location>
        <begin position="3"/>
        <end position="619"/>
    </location>
</feature>
<dbReference type="SMART" id="SM00958">
    <property type="entry name" value="SecA_PP_bind"/>
    <property type="match status" value="1"/>
</dbReference>
<comment type="cofactor">
    <cofactor evidence="1">
        <name>Zn(2+)</name>
        <dbReference type="ChEBI" id="CHEBI:29105"/>
    </cofactor>
</comment>
<dbReference type="eggNOG" id="COG0653">
    <property type="taxonomic scope" value="Bacteria"/>
</dbReference>
<feature type="compositionally biased region" description="Basic and acidic residues" evidence="18">
    <location>
        <begin position="842"/>
        <end position="876"/>
    </location>
</feature>
<dbReference type="GO" id="GO:0005524">
    <property type="term" value="F:ATP binding"/>
    <property type="evidence" value="ECO:0007669"/>
    <property type="project" value="UniProtKB-UniRule"/>
</dbReference>
<dbReference type="PROSITE" id="PS51196">
    <property type="entry name" value="SECA_MOTOR_DEAD"/>
    <property type="match status" value="1"/>
</dbReference>
<feature type="binding site" evidence="15">
    <location>
        <position position="512"/>
    </location>
    <ligand>
        <name>ATP</name>
        <dbReference type="ChEBI" id="CHEBI:30616"/>
    </ligand>
</feature>
<comment type="subunit">
    <text evidence="15">Monomer and homodimer. Part of the essential Sec protein translocation apparatus which comprises SecA, SecYEG and auxiliary proteins SecDF-YajC and YidC.</text>
</comment>
<dbReference type="InterPro" id="IPR036670">
    <property type="entry name" value="SecA_X-link_sf"/>
</dbReference>
<name>A0A075P218_9ALTE</name>
<dbReference type="SUPFAM" id="SSF81767">
    <property type="entry name" value="Pre-protein crosslinking domain of SecA"/>
    <property type="match status" value="1"/>
</dbReference>
<dbReference type="Pfam" id="PF02810">
    <property type="entry name" value="SEC-C"/>
    <property type="match status" value="1"/>
</dbReference>
<dbReference type="AlphaFoldDB" id="A0A075P218"/>
<comment type="catalytic activity">
    <reaction evidence="15">
        <text>ATP + H2O + cellular proteinSide 1 = ADP + phosphate + cellular proteinSide 2.</text>
        <dbReference type="EC" id="7.4.2.8"/>
    </reaction>
</comment>
<dbReference type="PANTHER" id="PTHR30612:SF0">
    <property type="entry name" value="CHLOROPLAST PROTEIN-TRANSPORTING ATPASE"/>
    <property type="match status" value="1"/>
</dbReference>
<feature type="compositionally biased region" description="Basic residues" evidence="18">
    <location>
        <begin position="892"/>
        <end position="902"/>
    </location>
</feature>
<dbReference type="InterPro" id="IPR011115">
    <property type="entry name" value="SecA_DEAD"/>
</dbReference>
<dbReference type="Proteomes" id="UP000056090">
    <property type="component" value="Chromosome"/>
</dbReference>
<evidence type="ECO:0000259" key="20">
    <source>
        <dbReference type="PROSITE" id="PS51194"/>
    </source>
</evidence>
<dbReference type="InterPro" id="IPR020937">
    <property type="entry name" value="SecA_CS"/>
</dbReference>
<dbReference type="InterPro" id="IPR011116">
    <property type="entry name" value="SecA_Wing/Scaffold"/>
</dbReference>
<evidence type="ECO:0000256" key="10">
    <source>
        <dbReference type="ARBA" id="ARBA00022840"/>
    </source>
</evidence>
<gene>
    <name evidence="15 22" type="primary">secA</name>
    <name evidence="22" type="ORF">EP13_14415</name>
</gene>
<dbReference type="InterPro" id="IPR004027">
    <property type="entry name" value="SEC_C_motif"/>
</dbReference>
<dbReference type="FunFam" id="1.10.3060.10:FF:000001">
    <property type="entry name" value="Preprotein translocase subunit SecA"/>
    <property type="match status" value="1"/>
</dbReference>
<evidence type="ECO:0000256" key="18">
    <source>
        <dbReference type="SAM" id="MobiDB-lite"/>
    </source>
</evidence>
<dbReference type="CDD" id="cd18803">
    <property type="entry name" value="SF2_C_secA"/>
    <property type="match status" value="1"/>
</dbReference>
<evidence type="ECO:0000256" key="15">
    <source>
        <dbReference type="HAMAP-Rule" id="MF_01382"/>
    </source>
</evidence>
<dbReference type="GO" id="GO:0031522">
    <property type="term" value="C:cell envelope Sec protein transport complex"/>
    <property type="evidence" value="ECO:0007669"/>
    <property type="project" value="TreeGrafter"/>
</dbReference>
<evidence type="ECO:0000256" key="1">
    <source>
        <dbReference type="ARBA" id="ARBA00001947"/>
    </source>
</evidence>
<dbReference type="InterPro" id="IPR014001">
    <property type="entry name" value="Helicase_ATP-bd"/>
</dbReference>
<evidence type="ECO:0000256" key="8">
    <source>
        <dbReference type="ARBA" id="ARBA00022741"/>
    </source>
</evidence>
<dbReference type="Gene3D" id="1.10.3060.10">
    <property type="entry name" value="Helical scaffold and wing domains of SecA"/>
    <property type="match status" value="1"/>
</dbReference>
<dbReference type="GeneID" id="78256087"/>
<evidence type="ECO:0000256" key="12">
    <source>
        <dbReference type="ARBA" id="ARBA00022967"/>
    </source>
</evidence>
<keyword evidence="3 15" id="KW-0813">Transport</keyword>
<keyword evidence="10 15" id="KW-0067">ATP-binding</keyword>
<dbReference type="Gene3D" id="3.40.50.300">
    <property type="entry name" value="P-loop containing nucleotide triphosphate hydrolases"/>
    <property type="match status" value="2"/>
</dbReference>
<evidence type="ECO:0000256" key="17">
    <source>
        <dbReference type="SAM" id="Coils"/>
    </source>
</evidence>
<evidence type="ECO:0000259" key="21">
    <source>
        <dbReference type="PROSITE" id="PS51196"/>
    </source>
</evidence>
<evidence type="ECO:0000313" key="23">
    <source>
        <dbReference type="Proteomes" id="UP000056090"/>
    </source>
</evidence>
<dbReference type="FunFam" id="3.40.50.300:FF:000113">
    <property type="entry name" value="Preprotein translocase subunit SecA"/>
    <property type="match status" value="1"/>
</dbReference>
<dbReference type="GO" id="GO:0043952">
    <property type="term" value="P:protein transport by the Sec complex"/>
    <property type="evidence" value="ECO:0007669"/>
    <property type="project" value="UniProtKB-ARBA"/>
</dbReference>
<dbReference type="KEGG" id="aal:EP13_14415"/>
<keyword evidence="7" id="KW-0479">Metal-binding</keyword>
<dbReference type="GO" id="GO:0065002">
    <property type="term" value="P:intracellular protein transmembrane transport"/>
    <property type="evidence" value="ECO:0007669"/>
    <property type="project" value="UniProtKB-UniRule"/>
</dbReference>
<dbReference type="GO" id="GO:0046872">
    <property type="term" value="F:metal ion binding"/>
    <property type="evidence" value="ECO:0007669"/>
    <property type="project" value="UniProtKB-KW"/>
</dbReference>
<keyword evidence="9" id="KW-0862">Zinc</keyword>
<dbReference type="Pfam" id="PF21090">
    <property type="entry name" value="P-loop_SecA"/>
    <property type="match status" value="1"/>
</dbReference>
<dbReference type="InterPro" id="IPR011130">
    <property type="entry name" value="SecA_preprotein_X-link_dom"/>
</dbReference>
<feature type="region of interest" description="Disordered" evidence="18">
    <location>
        <begin position="842"/>
        <end position="902"/>
    </location>
</feature>
<dbReference type="Pfam" id="PF01043">
    <property type="entry name" value="SecA_PP_bind"/>
    <property type="match status" value="1"/>
</dbReference>
<dbReference type="EMBL" id="CP008849">
    <property type="protein sequence ID" value="AIF99778.1"/>
    <property type="molecule type" value="Genomic_DNA"/>
</dbReference>
<keyword evidence="6" id="KW-0997">Cell inner membrane</keyword>
<dbReference type="PRINTS" id="PR00906">
    <property type="entry name" value="SECA"/>
</dbReference>
<dbReference type="GO" id="GO:0005829">
    <property type="term" value="C:cytosol"/>
    <property type="evidence" value="ECO:0007669"/>
    <property type="project" value="TreeGrafter"/>
</dbReference>
<keyword evidence="12 15" id="KW-1278">Translocase</keyword>
<reference evidence="22 23" key="1">
    <citation type="submission" date="2014-06" db="EMBL/GenBank/DDBJ databases">
        <title>Genomes of Alteromonas australica, a world apart.</title>
        <authorList>
            <person name="Gonzaga A."/>
            <person name="Lopez-Perez M."/>
            <person name="Rodriguez-Valera F."/>
        </authorList>
    </citation>
    <scope>NUCLEOTIDE SEQUENCE [LARGE SCALE GENOMIC DNA]</scope>
    <source>
        <strain evidence="22 23">H 17</strain>
    </source>
</reference>
<dbReference type="EC" id="7.4.2.8" evidence="15"/>
<evidence type="ECO:0000256" key="11">
    <source>
        <dbReference type="ARBA" id="ARBA00022927"/>
    </source>
</evidence>
<evidence type="ECO:0000256" key="16">
    <source>
        <dbReference type="RuleBase" id="RU003874"/>
    </source>
</evidence>
<dbReference type="PANTHER" id="PTHR30612">
    <property type="entry name" value="SECA INNER MEMBRANE COMPONENT OF SEC PROTEIN SECRETION SYSTEM"/>
    <property type="match status" value="1"/>
</dbReference>
<protein>
    <recommendedName>
        <fullName evidence="15 16">Protein translocase subunit SecA</fullName>
        <ecNumber evidence="15">7.4.2.8</ecNumber>
    </recommendedName>
</protein>
<keyword evidence="5 15" id="KW-0963">Cytoplasm</keyword>
<comment type="subcellular location">
    <subcellularLocation>
        <location evidence="15">Cell membrane</location>
        <topology evidence="15">Peripheral membrane protein</topology>
        <orientation evidence="15">Cytoplasmic side</orientation>
    </subcellularLocation>
    <subcellularLocation>
        <location evidence="15">Cytoplasm</location>
    </subcellularLocation>
    <text evidence="15">Distribution is 50-50.</text>
</comment>
<keyword evidence="17" id="KW-0175">Coiled coil</keyword>
<feature type="domain" description="Helicase ATP-binding" evidence="19">
    <location>
        <begin position="89"/>
        <end position="247"/>
    </location>
</feature>
<sequence>MFSSILRKVFGSRNDRLLKKLRKNVDAINALEAEYEKLSDEALKAKTEEFKGRIEKGETLDDILNEAFATVREASKRVYGMRHFDVQMLGGQVLHEGKISEMRTGEGKTLTATLPTYLNALSGKGVHVITVNDYLATRDAQWSSQLFTFLGMRVGCNVPGMSPEQKRDAYQADVTYGTNNEFGFDYLRDNMAFSPQDRVQRPLNYAVVDEVDSILIDEARTPLIISGQAEDSSELYRRINTIIPQLVQQEKEDEEGQEGDGDYTIDLKAKQIHLTERGQLHVEEILHKEGLLPEGESLFAAGNISLLHHINAALRAHKLYAKDVDYIVKDEQIVIVDEHTGRTMEGRRWSEGLHQAVEAKEGVRIQNENQTLASITFQNYFRLYNKLAGMTGTADTEAFEFQHIYGLETVVIPTNKPMQRKDKADLIYLTAEEKYEAIVEDIKACVERGQPTLVGTVSIENSELLSRILKKSKIPHKVLNAKFHEQEADIVAQAGQPGAVTIATNMAGRGTDIVLGGNWQAELEKIENPTEAQIEKVKTEWKKRHDAVLESGGLHIIGTERHESRRIDNQLRGRSGRQGDPGSSRFYLSLDDALMRIFASEKMGNMMKRLGMERGEAIEHPWVTRAIENAQRKVEGRNFDIRKQLLEYDDVANDQRKVIYEQRNELLDEGDISETIEAIREDVISGVVDEYVPPQSLEEMWDVDGLEERLRADFAVDLPIKTWLENDDKLYEEKLRERIHSEVVQAYKAKEDVVGEQVLRQFEKAVMLQNLDSHWKEHLAAMDHLRQGIHLRGYAQKNPKQEYKRESFALFSQMLEALKVEVITILSRVKVQAEEDVQKVEEQRRQADNVPKHFEHKEASATPEEKSDKVRTEMRNGPKVGRNDPCPCGSGKKYKQCHGKLS</sequence>
<dbReference type="Pfam" id="PF07517">
    <property type="entry name" value="SecA_DEAD"/>
    <property type="match status" value="1"/>
</dbReference>